<reference evidence="4 5" key="1">
    <citation type="journal article" date="2016" name="Genome Biol. Evol.">
        <title>Divergent and convergent evolution of fungal pathogenicity.</title>
        <authorList>
            <person name="Shang Y."/>
            <person name="Xiao G."/>
            <person name="Zheng P."/>
            <person name="Cen K."/>
            <person name="Zhan S."/>
            <person name="Wang C."/>
        </authorList>
    </citation>
    <scope>NUCLEOTIDE SEQUENCE [LARGE SCALE GENOMIC DNA]</scope>
    <source>
        <strain evidence="4 5">RCEF 2490</strain>
    </source>
</reference>
<name>A0A168D7L4_9HYPO</name>
<dbReference type="OrthoDB" id="1274115at2759"/>
<comment type="similarity">
    <text evidence="1 3">Belongs to the short-chain dehydrogenases/reductases (SDR) family.</text>
</comment>
<dbReference type="Proteomes" id="UP000078544">
    <property type="component" value="Unassembled WGS sequence"/>
</dbReference>
<dbReference type="STRING" id="1081109.A0A168D7L4"/>
<sequence>MAPFSFLVTGGSSGLGLEISLAGLRAGHKVIATSRDAAKAAASHPQLERLGGKWLQLDVDQSSATAIVAQTVKQHGVNVLVNNAAYGLLGSLEDTGECEFSAQLNTNIFGPYRTIRGALPYFRSLKPRGGATIVNISSMATLEPWPGLSAYTASKCALQGLSEVLAAEAGPHGVRTILIDLGIFRTAFLSHTTKPSAGLGAAYLGGAVDKTVAFLDGLAGQQPGDPVLAAERIIEVVEGSGIAAELGLNDKGFEAVLRVPLGTDAAEAAVAASSKLKAASHHLRRLATSTDFVGEDAEAASA</sequence>
<proteinExistence type="inferred from homology"/>
<gene>
    <name evidence="4" type="ORF">AAL_03412</name>
</gene>
<keyword evidence="5" id="KW-1185">Reference proteome</keyword>
<evidence type="ECO:0000313" key="4">
    <source>
        <dbReference type="EMBL" id="KZZ97448.1"/>
    </source>
</evidence>
<keyword evidence="2" id="KW-0560">Oxidoreductase</keyword>
<comment type="caution">
    <text evidence="4">The sequence shown here is derived from an EMBL/GenBank/DDBJ whole genome shotgun (WGS) entry which is preliminary data.</text>
</comment>
<dbReference type="InterPro" id="IPR051911">
    <property type="entry name" value="SDR_oxidoreductase"/>
</dbReference>
<dbReference type="PANTHER" id="PTHR43976">
    <property type="entry name" value="SHORT CHAIN DEHYDROGENASE"/>
    <property type="match status" value="1"/>
</dbReference>
<dbReference type="InterPro" id="IPR036291">
    <property type="entry name" value="NAD(P)-bd_dom_sf"/>
</dbReference>
<dbReference type="AlphaFoldDB" id="A0A168D7L4"/>
<dbReference type="InterPro" id="IPR002347">
    <property type="entry name" value="SDR_fam"/>
</dbReference>
<evidence type="ECO:0000313" key="5">
    <source>
        <dbReference type="Proteomes" id="UP000078544"/>
    </source>
</evidence>
<evidence type="ECO:0000256" key="3">
    <source>
        <dbReference type="RuleBase" id="RU000363"/>
    </source>
</evidence>
<dbReference type="PRINTS" id="PR00081">
    <property type="entry name" value="GDHRDH"/>
</dbReference>
<dbReference type="PRINTS" id="PR00080">
    <property type="entry name" value="SDRFAMILY"/>
</dbReference>
<dbReference type="SUPFAM" id="SSF51735">
    <property type="entry name" value="NAD(P)-binding Rossmann-fold domains"/>
    <property type="match status" value="1"/>
</dbReference>
<accession>A0A168D7L4</accession>
<dbReference type="EMBL" id="AZGY01000006">
    <property type="protein sequence ID" value="KZZ97448.1"/>
    <property type="molecule type" value="Genomic_DNA"/>
</dbReference>
<evidence type="ECO:0000256" key="2">
    <source>
        <dbReference type="ARBA" id="ARBA00023002"/>
    </source>
</evidence>
<dbReference type="Pfam" id="PF00106">
    <property type="entry name" value="adh_short"/>
    <property type="match status" value="1"/>
</dbReference>
<dbReference type="PANTHER" id="PTHR43976:SF16">
    <property type="entry name" value="SHORT-CHAIN DEHYDROGENASE_REDUCTASE FAMILY PROTEIN"/>
    <property type="match status" value="1"/>
</dbReference>
<organism evidence="4 5">
    <name type="scientific">Moelleriella libera RCEF 2490</name>
    <dbReference type="NCBI Taxonomy" id="1081109"/>
    <lineage>
        <taxon>Eukaryota</taxon>
        <taxon>Fungi</taxon>
        <taxon>Dikarya</taxon>
        <taxon>Ascomycota</taxon>
        <taxon>Pezizomycotina</taxon>
        <taxon>Sordariomycetes</taxon>
        <taxon>Hypocreomycetidae</taxon>
        <taxon>Hypocreales</taxon>
        <taxon>Clavicipitaceae</taxon>
        <taxon>Moelleriella</taxon>
    </lineage>
</organism>
<protein>
    <submittedName>
        <fullName evidence="4">NAD(P)-binding domain protein</fullName>
    </submittedName>
</protein>
<evidence type="ECO:0000256" key="1">
    <source>
        <dbReference type="ARBA" id="ARBA00006484"/>
    </source>
</evidence>
<dbReference type="GO" id="GO:0016491">
    <property type="term" value="F:oxidoreductase activity"/>
    <property type="evidence" value="ECO:0007669"/>
    <property type="project" value="UniProtKB-KW"/>
</dbReference>
<dbReference type="Gene3D" id="3.40.50.720">
    <property type="entry name" value="NAD(P)-binding Rossmann-like Domain"/>
    <property type="match status" value="1"/>
</dbReference>